<evidence type="ECO:0008006" key="9">
    <source>
        <dbReference type="Google" id="ProtNLM"/>
    </source>
</evidence>
<comment type="subcellular location">
    <subcellularLocation>
        <location evidence="1 4">Nucleus</location>
    </subcellularLocation>
</comment>
<dbReference type="InterPro" id="IPR009057">
    <property type="entry name" value="Homeodomain-like_sf"/>
</dbReference>
<dbReference type="Gene3D" id="1.10.10.60">
    <property type="entry name" value="Homeodomain-like"/>
    <property type="match status" value="2"/>
</dbReference>
<protein>
    <recommendedName>
        <fullName evidence="9">Tigger transposable element-derived protein 4</fullName>
    </recommendedName>
</protein>
<dbReference type="AlphaFoldDB" id="A0AAV1K0M8"/>
<feature type="domain" description="HTH CENPB-type" evidence="6">
    <location>
        <begin position="59"/>
        <end position="130"/>
    </location>
</feature>
<dbReference type="PROSITE" id="PS51253">
    <property type="entry name" value="HTH_CENPB"/>
    <property type="match status" value="1"/>
</dbReference>
<dbReference type="SMART" id="SM00674">
    <property type="entry name" value="CENPB"/>
    <property type="match status" value="1"/>
</dbReference>
<evidence type="ECO:0000256" key="4">
    <source>
        <dbReference type="PROSITE-ProRule" id="PRU00320"/>
    </source>
</evidence>
<dbReference type="Proteomes" id="UP001497472">
    <property type="component" value="Unassembled WGS sequence"/>
</dbReference>
<evidence type="ECO:0000256" key="2">
    <source>
        <dbReference type="ARBA" id="ARBA00023125"/>
    </source>
</evidence>
<evidence type="ECO:0000259" key="5">
    <source>
        <dbReference type="PROSITE" id="PS50960"/>
    </source>
</evidence>
<name>A0AAV1K0M8_9NEOP</name>
<comment type="caution">
    <text evidence="7">The sequence shown here is derived from an EMBL/GenBank/DDBJ whole genome shotgun (WGS) entry which is preliminary data.</text>
</comment>
<dbReference type="EMBL" id="CAVLEF010000263">
    <property type="protein sequence ID" value="CAK1553918.1"/>
    <property type="molecule type" value="Genomic_DNA"/>
</dbReference>
<dbReference type="Pfam" id="PF03221">
    <property type="entry name" value="HTH_Tnp_Tc5"/>
    <property type="match status" value="1"/>
</dbReference>
<feature type="DNA-binding region" description="H-T-H motif" evidence="4">
    <location>
        <begin position="26"/>
        <end position="46"/>
    </location>
</feature>
<keyword evidence="3 4" id="KW-0539">Nucleus</keyword>
<dbReference type="InterPro" id="IPR050863">
    <property type="entry name" value="CenT-Element_Derived"/>
</dbReference>
<dbReference type="SUPFAM" id="SSF46689">
    <property type="entry name" value="Homeodomain-like"/>
    <property type="match status" value="2"/>
</dbReference>
<accession>A0AAV1K0M8</accession>
<evidence type="ECO:0000256" key="1">
    <source>
        <dbReference type="ARBA" id="ARBA00004123"/>
    </source>
</evidence>
<sequence length="192" mass="21766">MASKRKALSIREKAYVIHAIENGEKKSDVGRRLELSHSTVATIWKNKEAIRRAELEGKSSKKLRKPKFEELDQAILSWLKQQRKSNIPISGPIIKAKAKKLAEKLGIVNFKSSEGWLGKLKHRHNIIYGKINDEALDIDTNVTTSTGESEPPPTIQQALDAVKIIEKFLLFNQKSFTAYQEMAKCITKIRQS</sequence>
<dbReference type="InterPro" id="IPR006600">
    <property type="entry name" value="HTH_CenpB_DNA-bd_dom"/>
</dbReference>
<gene>
    <name evidence="7" type="ORF">LNINA_LOCUS12879</name>
</gene>
<proteinExistence type="predicted"/>
<evidence type="ECO:0000256" key="3">
    <source>
        <dbReference type="ARBA" id="ARBA00023242"/>
    </source>
</evidence>
<dbReference type="PANTHER" id="PTHR19303">
    <property type="entry name" value="TRANSPOSON"/>
    <property type="match status" value="1"/>
</dbReference>
<dbReference type="PROSITE" id="PS50960">
    <property type="entry name" value="HTH_PSQ"/>
    <property type="match status" value="1"/>
</dbReference>
<dbReference type="GO" id="GO:0005634">
    <property type="term" value="C:nucleus"/>
    <property type="evidence" value="ECO:0007669"/>
    <property type="project" value="UniProtKB-SubCell"/>
</dbReference>
<organism evidence="7 8">
    <name type="scientific">Leptosia nina</name>
    <dbReference type="NCBI Taxonomy" id="320188"/>
    <lineage>
        <taxon>Eukaryota</taxon>
        <taxon>Metazoa</taxon>
        <taxon>Ecdysozoa</taxon>
        <taxon>Arthropoda</taxon>
        <taxon>Hexapoda</taxon>
        <taxon>Insecta</taxon>
        <taxon>Pterygota</taxon>
        <taxon>Neoptera</taxon>
        <taxon>Endopterygota</taxon>
        <taxon>Lepidoptera</taxon>
        <taxon>Glossata</taxon>
        <taxon>Ditrysia</taxon>
        <taxon>Papilionoidea</taxon>
        <taxon>Pieridae</taxon>
        <taxon>Pierinae</taxon>
        <taxon>Leptosia</taxon>
    </lineage>
</organism>
<keyword evidence="8" id="KW-1185">Reference proteome</keyword>
<dbReference type="InterPro" id="IPR007889">
    <property type="entry name" value="HTH_Psq"/>
</dbReference>
<reference evidence="7 8" key="1">
    <citation type="submission" date="2023-11" db="EMBL/GenBank/DDBJ databases">
        <authorList>
            <person name="Okamura Y."/>
        </authorList>
    </citation>
    <scope>NUCLEOTIDE SEQUENCE [LARGE SCALE GENOMIC DNA]</scope>
</reference>
<evidence type="ECO:0000313" key="7">
    <source>
        <dbReference type="EMBL" id="CAK1553918.1"/>
    </source>
</evidence>
<feature type="domain" description="HTH psq-type" evidence="5">
    <location>
        <begin position="1"/>
        <end position="50"/>
    </location>
</feature>
<dbReference type="PANTHER" id="PTHR19303:SF73">
    <property type="entry name" value="PROTEIN PDC2"/>
    <property type="match status" value="1"/>
</dbReference>
<evidence type="ECO:0000259" key="6">
    <source>
        <dbReference type="PROSITE" id="PS51253"/>
    </source>
</evidence>
<dbReference type="Pfam" id="PF04218">
    <property type="entry name" value="CENP-B_N"/>
    <property type="match status" value="1"/>
</dbReference>
<evidence type="ECO:0000313" key="8">
    <source>
        <dbReference type="Proteomes" id="UP001497472"/>
    </source>
</evidence>
<keyword evidence="2 4" id="KW-0238">DNA-binding</keyword>
<dbReference type="GO" id="GO:0003677">
    <property type="term" value="F:DNA binding"/>
    <property type="evidence" value="ECO:0007669"/>
    <property type="project" value="UniProtKB-UniRule"/>
</dbReference>